<dbReference type="Pfam" id="PF07681">
    <property type="entry name" value="DoxX"/>
    <property type="match status" value="1"/>
</dbReference>
<evidence type="ECO:0000256" key="8">
    <source>
        <dbReference type="SAM" id="Phobius"/>
    </source>
</evidence>
<feature type="transmembrane region" description="Helical" evidence="8">
    <location>
        <begin position="60"/>
        <end position="85"/>
    </location>
</feature>
<keyword evidence="5 8" id="KW-1133">Transmembrane helix</keyword>
<keyword evidence="10" id="KW-1185">Reference proteome</keyword>
<comment type="subcellular location">
    <subcellularLocation>
        <location evidence="1">Cell membrane</location>
        <topology evidence="1">Multi-pass membrane protein</topology>
    </subcellularLocation>
</comment>
<organism evidence="9 10">
    <name type="scientific">Corynebacterium suicordis DSM 45110</name>
    <dbReference type="NCBI Taxonomy" id="1121369"/>
    <lineage>
        <taxon>Bacteria</taxon>
        <taxon>Bacillati</taxon>
        <taxon>Actinomycetota</taxon>
        <taxon>Actinomycetes</taxon>
        <taxon>Mycobacteriales</taxon>
        <taxon>Corynebacteriaceae</taxon>
        <taxon>Corynebacterium</taxon>
    </lineage>
</organism>
<evidence type="ECO:0000256" key="7">
    <source>
        <dbReference type="SAM" id="MobiDB-lite"/>
    </source>
</evidence>
<evidence type="ECO:0000313" key="9">
    <source>
        <dbReference type="EMBL" id="MBF4552523.1"/>
    </source>
</evidence>
<sequence length="222" mass="23357">MTFLRGISLLIARVILGVVLIAHGWQKYNDWKIEGTGKSFDGMGVPYPELSAQIATYFELIGGVLLIIGLLVRLVGPIMFVQMLGAFWFAHRDGGVFVSDGGWELVAVIGAAGLALAGAGAGRISLDYLLMTPLRRRRQAKESKMMVAAPATGAAPAGDYSPVTDSPAKLDSHTPSASTSPSARNAADADFAGTDRTSGLNSGRGIDPDAPTTQWPGNSRKI</sequence>
<feature type="transmembrane region" description="Helical" evidence="8">
    <location>
        <begin position="105"/>
        <end position="130"/>
    </location>
</feature>
<protein>
    <submittedName>
        <fullName evidence="9">DoxX family membrane protein</fullName>
    </submittedName>
</protein>
<keyword evidence="3" id="KW-1003">Cell membrane</keyword>
<dbReference type="Proteomes" id="UP000635902">
    <property type="component" value="Unassembled WGS sequence"/>
</dbReference>
<dbReference type="InterPro" id="IPR032808">
    <property type="entry name" value="DoxX"/>
</dbReference>
<feature type="compositionally biased region" description="Polar residues" evidence="7">
    <location>
        <begin position="211"/>
        <end position="222"/>
    </location>
</feature>
<gene>
    <name evidence="9" type="ORF">IRY30_00280</name>
</gene>
<accession>A0ABR9ZGI1</accession>
<feature type="region of interest" description="Disordered" evidence="7">
    <location>
        <begin position="153"/>
        <end position="222"/>
    </location>
</feature>
<dbReference type="PANTHER" id="PTHR33452:SF1">
    <property type="entry name" value="INNER MEMBRANE PROTEIN YPHA-RELATED"/>
    <property type="match status" value="1"/>
</dbReference>
<dbReference type="PANTHER" id="PTHR33452">
    <property type="entry name" value="OXIDOREDUCTASE CATD-RELATED"/>
    <property type="match status" value="1"/>
</dbReference>
<dbReference type="RefSeq" id="WP_194555432.1">
    <property type="nucleotide sequence ID" value="NZ_JADKMY010000001.1"/>
</dbReference>
<evidence type="ECO:0000256" key="5">
    <source>
        <dbReference type="ARBA" id="ARBA00022989"/>
    </source>
</evidence>
<dbReference type="EMBL" id="JADKMY010000001">
    <property type="protein sequence ID" value="MBF4552523.1"/>
    <property type="molecule type" value="Genomic_DNA"/>
</dbReference>
<evidence type="ECO:0000313" key="10">
    <source>
        <dbReference type="Proteomes" id="UP000635902"/>
    </source>
</evidence>
<comment type="similarity">
    <text evidence="2">Belongs to the DoxX family.</text>
</comment>
<evidence type="ECO:0000256" key="3">
    <source>
        <dbReference type="ARBA" id="ARBA00022475"/>
    </source>
</evidence>
<feature type="compositionally biased region" description="Low complexity" evidence="7">
    <location>
        <begin position="174"/>
        <end position="183"/>
    </location>
</feature>
<dbReference type="InterPro" id="IPR051907">
    <property type="entry name" value="DoxX-like_oxidoreductase"/>
</dbReference>
<reference evidence="9 10" key="1">
    <citation type="submission" date="2020-10" db="EMBL/GenBank/DDBJ databases">
        <title>Novel species in genus Corynebacterium.</title>
        <authorList>
            <person name="Zhang G."/>
        </authorList>
    </citation>
    <scope>NUCLEOTIDE SEQUENCE [LARGE SCALE GENOMIC DNA]</scope>
    <source>
        <strain evidence="9 10">DSM 45110</strain>
    </source>
</reference>
<proteinExistence type="inferred from homology"/>
<keyword evidence="4 8" id="KW-0812">Transmembrane</keyword>
<evidence type="ECO:0000256" key="1">
    <source>
        <dbReference type="ARBA" id="ARBA00004651"/>
    </source>
</evidence>
<feature type="transmembrane region" description="Helical" evidence="8">
    <location>
        <begin position="6"/>
        <end position="25"/>
    </location>
</feature>
<comment type="caution">
    <text evidence="9">The sequence shown here is derived from an EMBL/GenBank/DDBJ whole genome shotgun (WGS) entry which is preliminary data.</text>
</comment>
<name>A0ABR9ZGI1_9CORY</name>
<evidence type="ECO:0000256" key="4">
    <source>
        <dbReference type="ARBA" id="ARBA00022692"/>
    </source>
</evidence>
<evidence type="ECO:0000256" key="6">
    <source>
        <dbReference type="ARBA" id="ARBA00023136"/>
    </source>
</evidence>
<keyword evidence="6 8" id="KW-0472">Membrane</keyword>
<evidence type="ECO:0000256" key="2">
    <source>
        <dbReference type="ARBA" id="ARBA00006679"/>
    </source>
</evidence>